<dbReference type="PANTHER" id="PTHR32196">
    <property type="entry name" value="ABC TRANSPORTER PERMEASE PROTEIN YPHD-RELATED-RELATED"/>
    <property type="match status" value="1"/>
</dbReference>
<accession>A0A0M2NG47</accession>
<feature type="transmembrane region" description="Helical" evidence="8">
    <location>
        <begin position="226"/>
        <end position="248"/>
    </location>
</feature>
<dbReference type="InterPro" id="IPR001851">
    <property type="entry name" value="ABC_transp_permease"/>
</dbReference>
<feature type="transmembrane region" description="Helical" evidence="8">
    <location>
        <begin position="129"/>
        <end position="153"/>
    </location>
</feature>
<evidence type="ECO:0000256" key="8">
    <source>
        <dbReference type="SAM" id="Phobius"/>
    </source>
</evidence>
<name>A0A0M2NG47_9FIRM</name>
<dbReference type="GO" id="GO:0022857">
    <property type="term" value="F:transmembrane transporter activity"/>
    <property type="evidence" value="ECO:0007669"/>
    <property type="project" value="InterPro"/>
</dbReference>
<keyword evidence="6 8" id="KW-1133">Transmembrane helix</keyword>
<feature type="transmembrane region" description="Helical" evidence="8">
    <location>
        <begin position="173"/>
        <end position="195"/>
    </location>
</feature>
<dbReference type="RefSeq" id="WP_046444374.1">
    <property type="nucleotide sequence ID" value="NZ_CAUERS010000068.1"/>
</dbReference>
<dbReference type="AlphaFoldDB" id="A0A0M2NG47"/>
<dbReference type="PANTHER" id="PTHR32196:SF21">
    <property type="entry name" value="ABC TRANSPORTER PERMEASE PROTEIN YPHD-RELATED"/>
    <property type="match status" value="1"/>
</dbReference>
<feature type="transmembrane region" description="Helical" evidence="8">
    <location>
        <begin position="44"/>
        <end position="63"/>
    </location>
</feature>
<evidence type="ECO:0000313" key="10">
    <source>
        <dbReference type="Proteomes" id="UP000034076"/>
    </source>
</evidence>
<dbReference type="STRING" id="270498.CHK_2557"/>
<feature type="transmembrane region" description="Helical" evidence="8">
    <location>
        <begin position="284"/>
        <end position="302"/>
    </location>
</feature>
<keyword evidence="2" id="KW-0813">Transport</keyword>
<keyword evidence="4" id="KW-0997">Cell inner membrane</keyword>
<protein>
    <submittedName>
        <fullName evidence="9">Ribose ABC transport system, permease protein RbsC</fullName>
    </submittedName>
</protein>
<organism evidence="9 10">
    <name type="scientific">Christensenella hongkongensis</name>
    <dbReference type="NCBI Taxonomy" id="270498"/>
    <lineage>
        <taxon>Bacteria</taxon>
        <taxon>Bacillati</taxon>
        <taxon>Bacillota</taxon>
        <taxon>Clostridia</taxon>
        <taxon>Christensenellales</taxon>
        <taxon>Christensenellaceae</taxon>
        <taxon>Christensenella</taxon>
    </lineage>
</organism>
<sequence length="333" mass="35236">MKQNTMSVKKFTKKYMMEIILICMIILLAIFAEGFFSVNNLLSIFRNMAIVGVIAFGMTMVIIGGEIDLSVGSSIALSAVLTALISNNLAAGGMSPDLALVLSIIIALVIGIGIGAFNGFIRTKFNIPTFIITLAMLNVLYGIAAVISNGFPVTITTSWYSFIGAGQLFAGNGFSGIPVPAIWLIAVFVIVFIVMNRTRFGREVYAVGGNPEAARLSGINVKKVKIIIMIAVQLLAAFAGVILSSQVMAGSSQFGKGYEMDVISAVIIGGASLNGGIGKTWGTFIGIIFLGVILNGMTLLGVDDFVKYIVRGSLILVAVLINTIQLQRSDDEA</sequence>
<evidence type="ECO:0000256" key="1">
    <source>
        <dbReference type="ARBA" id="ARBA00004651"/>
    </source>
</evidence>
<evidence type="ECO:0000256" key="6">
    <source>
        <dbReference type="ARBA" id="ARBA00022989"/>
    </source>
</evidence>
<dbReference type="OrthoDB" id="9813906at2"/>
<evidence type="ECO:0000256" key="7">
    <source>
        <dbReference type="ARBA" id="ARBA00023136"/>
    </source>
</evidence>
<comment type="subcellular location">
    <subcellularLocation>
        <location evidence="1">Cell membrane</location>
        <topology evidence="1">Multi-pass membrane protein</topology>
    </subcellularLocation>
</comment>
<feature type="transmembrane region" description="Helical" evidence="8">
    <location>
        <begin position="98"/>
        <end position="117"/>
    </location>
</feature>
<keyword evidence="7 8" id="KW-0472">Membrane</keyword>
<evidence type="ECO:0000256" key="3">
    <source>
        <dbReference type="ARBA" id="ARBA00022475"/>
    </source>
</evidence>
<evidence type="ECO:0000313" key="9">
    <source>
        <dbReference type="EMBL" id="KKI49941.1"/>
    </source>
</evidence>
<evidence type="ECO:0000256" key="2">
    <source>
        <dbReference type="ARBA" id="ARBA00022448"/>
    </source>
</evidence>
<evidence type="ECO:0000256" key="4">
    <source>
        <dbReference type="ARBA" id="ARBA00022519"/>
    </source>
</evidence>
<keyword evidence="5 8" id="KW-0812">Transmembrane</keyword>
<dbReference type="Pfam" id="PF02653">
    <property type="entry name" value="BPD_transp_2"/>
    <property type="match status" value="1"/>
</dbReference>
<reference evidence="9 10" key="1">
    <citation type="submission" date="2015-04" db="EMBL/GenBank/DDBJ databases">
        <title>Draft genome sequence of bacteremic isolate Catabacter hongkongensis type strain HKU16T.</title>
        <authorList>
            <person name="Lau S.K."/>
            <person name="Teng J.L."/>
            <person name="Huang Y."/>
            <person name="Curreem S.O."/>
            <person name="Tsui S.K."/>
            <person name="Woo P.C."/>
        </authorList>
    </citation>
    <scope>NUCLEOTIDE SEQUENCE [LARGE SCALE GENOMIC DNA]</scope>
    <source>
        <strain evidence="9 10">HKU16</strain>
    </source>
</reference>
<dbReference type="GO" id="GO:0005886">
    <property type="term" value="C:plasma membrane"/>
    <property type="evidence" value="ECO:0007669"/>
    <property type="project" value="UniProtKB-SubCell"/>
</dbReference>
<keyword evidence="3" id="KW-1003">Cell membrane</keyword>
<gene>
    <name evidence="9" type="ORF">CHK_2557</name>
</gene>
<dbReference type="Proteomes" id="UP000034076">
    <property type="component" value="Unassembled WGS sequence"/>
</dbReference>
<comment type="caution">
    <text evidence="9">The sequence shown here is derived from an EMBL/GenBank/DDBJ whole genome shotgun (WGS) entry which is preliminary data.</text>
</comment>
<feature type="transmembrane region" description="Helical" evidence="8">
    <location>
        <begin position="308"/>
        <end position="326"/>
    </location>
</feature>
<evidence type="ECO:0000256" key="5">
    <source>
        <dbReference type="ARBA" id="ARBA00022692"/>
    </source>
</evidence>
<dbReference type="EMBL" id="LAYJ01000115">
    <property type="protein sequence ID" value="KKI49941.1"/>
    <property type="molecule type" value="Genomic_DNA"/>
</dbReference>
<keyword evidence="10" id="KW-1185">Reference proteome</keyword>
<proteinExistence type="predicted"/>
<dbReference type="CDD" id="cd06579">
    <property type="entry name" value="TM_PBP1_transp_AraH_like"/>
    <property type="match status" value="1"/>
</dbReference>